<evidence type="ECO:0000313" key="3">
    <source>
        <dbReference type="EMBL" id="OQO10268.1"/>
    </source>
</evidence>
<name>A0A1V8TG82_9PEZI</name>
<dbReference type="OrthoDB" id="75724at2759"/>
<proteinExistence type="predicted"/>
<feature type="domain" description="CRAL-TRIO" evidence="2">
    <location>
        <begin position="162"/>
        <end position="315"/>
    </location>
</feature>
<dbReference type="FunCoup" id="A0A1V8TG82">
    <property type="interactions" value="257"/>
</dbReference>
<dbReference type="InterPro" id="IPR036865">
    <property type="entry name" value="CRAL-TRIO_dom_sf"/>
</dbReference>
<protein>
    <recommendedName>
        <fullName evidence="2">CRAL-TRIO domain-containing protein</fullName>
    </recommendedName>
</protein>
<evidence type="ECO:0000259" key="2">
    <source>
        <dbReference type="PROSITE" id="PS50191"/>
    </source>
</evidence>
<dbReference type="PANTHER" id="PTHR45824">
    <property type="entry name" value="GH16843P"/>
    <property type="match status" value="1"/>
</dbReference>
<dbReference type="InterPro" id="IPR011074">
    <property type="entry name" value="CRAL/TRIO_N_dom"/>
</dbReference>
<accession>A0A1V8TG82</accession>
<dbReference type="InterPro" id="IPR001251">
    <property type="entry name" value="CRAL-TRIO_dom"/>
</dbReference>
<dbReference type="InterPro" id="IPR052578">
    <property type="entry name" value="PI_Transfer_CRAL-TRIO"/>
</dbReference>
<gene>
    <name evidence="3" type="ORF">B0A48_04626</name>
</gene>
<evidence type="ECO:0000256" key="1">
    <source>
        <dbReference type="SAM" id="MobiDB-lite"/>
    </source>
</evidence>
<dbReference type="PROSITE" id="PS50191">
    <property type="entry name" value="CRAL_TRIO"/>
    <property type="match status" value="1"/>
</dbReference>
<keyword evidence="4" id="KW-1185">Reference proteome</keyword>
<dbReference type="Proteomes" id="UP000192596">
    <property type="component" value="Unassembled WGS sequence"/>
</dbReference>
<dbReference type="PANTHER" id="PTHR45824:SF29">
    <property type="entry name" value="GH16843P"/>
    <property type="match status" value="1"/>
</dbReference>
<dbReference type="STRING" id="1507870.A0A1V8TG82"/>
<organism evidence="3 4">
    <name type="scientific">Cryoendolithus antarcticus</name>
    <dbReference type="NCBI Taxonomy" id="1507870"/>
    <lineage>
        <taxon>Eukaryota</taxon>
        <taxon>Fungi</taxon>
        <taxon>Dikarya</taxon>
        <taxon>Ascomycota</taxon>
        <taxon>Pezizomycotina</taxon>
        <taxon>Dothideomycetes</taxon>
        <taxon>Dothideomycetidae</taxon>
        <taxon>Cladosporiales</taxon>
        <taxon>Cladosporiaceae</taxon>
        <taxon>Cryoendolithus</taxon>
    </lineage>
</organism>
<dbReference type="GO" id="GO:0008526">
    <property type="term" value="F:phosphatidylinositol transfer activity"/>
    <property type="evidence" value="ECO:0007669"/>
    <property type="project" value="TreeGrafter"/>
</dbReference>
<feature type="compositionally biased region" description="Polar residues" evidence="1">
    <location>
        <begin position="24"/>
        <end position="44"/>
    </location>
</feature>
<comment type="caution">
    <text evidence="3">The sequence shown here is derived from an EMBL/GenBank/DDBJ whole genome shotgun (WGS) entry which is preliminary data.</text>
</comment>
<sequence length="396" mass="43614">MAEAPVISASAAATPSAPSRAESFTSAISQNGTPATSTQSTSAGAEQEEVGWTAPAGTLKVPIPRPSATSKPPKPAELSAEQEVKYATVFAQVSQWTSLPTTTLKGAASAPVQDHERMFLTHECILRYLRATKWSTANALKRLQSTLSWRREYGADTFTFDYISPENETGKQIILGYDNDARPCLYLSPGKQNTKMSDRQIHHLCFMLDHVIDMMPPGQETTALLINFSGAAGGSVPSVGQARAVLNILQGHNPERLGRALISQLPWYVNIFFKAIAGFIDPVTKEKMKFNEDLRQYVPPEQLWNQATGDLDFEYDHAVYWKALQEECEKRRKAYRERWESGGKRIGEFEEYLRGGDAKSLGQKLDEAGKLEGVDAEGKEKVDVDLAAAEVAKLTV</sequence>
<reference evidence="4" key="1">
    <citation type="submission" date="2017-03" db="EMBL/GenBank/DDBJ databases">
        <title>Genomes of endolithic fungi from Antarctica.</title>
        <authorList>
            <person name="Coleine C."/>
            <person name="Masonjones S."/>
            <person name="Stajich J.E."/>
        </authorList>
    </citation>
    <scope>NUCLEOTIDE SEQUENCE [LARGE SCALE GENOMIC DNA]</scope>
    <source>
        <strain evidence="4">CCFEE 5527</strain>
    </source>
</reference>
<dbReference type="AlphaFoldDB" id="A0A1V8TG82"/>
<feature type="compositionally biased region" description="Low complexity" evidence="1">
    <location>
        <begin position="1"/>
        <end position="23"/>
    </location>
</feature>
<dbReference type="Gene3D" id="3.40.525.10">
    <property type="entry name" value="CRAL-TRIO lipid binding domain"/>
    <property type="match status" value="1"/>
</dbReference>
<evidence type="ECO:0000313" key="4">
    <source>
        <dbReference type="Proteomes" id="UP000192596"/>
    </source>
</evidence>
<dbReference type="SMART" id="SM01100">
    <property type="entry name" value="CRAL_TRIO_N"/>
    <property type="match status" value="1"/>
</dbReference>
<dbReference type="Pfam" id="PF00650">
    <property type="entry name" value="CRAL_TRIO"/>
    <property type="match status" value="1"/>
</dbReference>
<dbReference type="SUPFAM" id="SSF52087">
    <property type="entry name" value="CRAL/TRIO domain"/>
    <property type="match status" value="1"/>
</dbReference>
<dbReference type="InParanoid" id="A0A1V8TG82"/>
<dbReference type="InterPro" id="IPR036273">
    <property type="entry name" value="CRAL/TRIO_N_dom_sf"/>
</dbReference>
<feature type="region of interest" description="Disordered" evidence="1">
    <location>
        <begin position="1"/>
        <end position="79"/>
    </location>
</feature>
<dbReference type="SUPFAM" id="SSF46938">
    <property type="entry name" value="CRAL/TRIO N-terminal domain"/>
    <property type="match status" value="1"/>
</dbReference>
<dbReference type="Pfam" id="PF03765">
    <property type="entry name" value="CRAL_TRIO_N"/>
    <property type="match status" value="1"/>
</dbReference>
<dbReference type="CDD" id="cd00170">
    <property type="entry name" value="SEC14"/>
    <property type="match status" value="1"/>
</dbReference>
<dbReference type="SMART" id="SM00516">
    <property type="entry name" value="SEC14"/>
    <property type="match status" value="1"/>
</dbReference>
<dbReference type="EMBL" id="NAJO01000009">
    <property type="protein sequence ID" value="OQO10268.1"/>
    <property type="molecule type" value="Genomic_DNA"/>
</dbReference>